<keyword evidence="2" id="KW-0472">Membrane</keyword>
<name>A0A6A8FE11_STAAU</name>
<organism evidence="3">
    <name type="scientific">Staphylococcus aureus</name>
    <dbReference type="NCBI Taxonomy" id="1280"/>
    <lineage>
        <taxon>Bacteria</taxon>
        <taxon>Bacillati</taxon>
        <taxon>Bacillota</taxon>
        <taxon>Bacilli</taxon>
        <taxon>Bacillales</taxon>
        <taxon>Staphylococcaceae</taxon>
        <taxon>Staphylococcus</taxon>
    </lineage>
</organism>
<dbReference type="RefSeq" id="WP_000467322.1">
    <property type="nucleotide sequence ID" value="NZ_AP024311.1"/>
</dbReference>
<protein>
    <submittedName>
        <fullName evidence="3">DUF2951 family protein</fullName>
    </submittedName>
</protein>
<keyword evidence="1" id="KW-0175">Coiled coil</keyword>
<keyword evidence="2" id="KW-0812">Transmembrane</keyword>
<evidence type="ECO:0000313" key="4">
    <source>
        <dbReference type="EMBL" id="RZI08791.1"/>
    </source>
</evidence>
<gene>
    <name evidence="4" type="ORF">EIH03_00710</name>
    <name evidence="3" type="ORF">GJH15_06080</name>
</gene>
<dbReference type="AlphaFoldDB" id="A0A6A8FE11"/>
<sequence length="101" mass="12061">MFGLFNKRFYEQNWRIQRLEDNDKTMFEKLDKIEHGQKAQEKVSDKLDRTLDEMKRERELDKEMKEKNAKNIKDLKTWVMGLIGTILGSLIIAILRTVFGI</sequence>
<reference evidence="4 5" key="1">
    <citation type="submission" date="2018-11" db="EMBL/GenBank/DDBJ databases">
        <title>Genomic profiling of Staphylococcus species from a Poultry farm system in KwaZulu-Natal, South Africa.</title>
        <authorList>
            <person name="Amoako D.G."/>
            <person name="Somboro A.M."/>
            <person name="Abia A.L.K."/>
            <person name="Bester L.A."/>
            <person name="Essack S.Y."/>
        </authorList>
    </citation>
    <scope>NUCLEOTIDE SEQUENCE [LARGE SCALE GENOMIC DNA]</scope>
    <source>
        <strain evidence="4 5">SA12</strain>
    </source>
</reference>
<dbReference type="Pfam" id="PF11166">
    <property type="entry name" value="DUF2951"/>
    <property type="match status" value="1"/>
</dbReference>
<dbReference type="Proteomes" id="UP000294017">
    <property type="component" value="Unassembled WGS sequence"/>
</dbReference>
<dbReference type="EMBL" id="WJTQ01000003">
    <property type="protein sequence ID" value="MRM25611.1"/>
    <property type="molecule type" value="Genomic_DNA"/>
</dbReference>
<comment type="caution">
    <text evidence="3">The sequence shown here is derived from an EMBL/GenBank/DDBJ whole genome shotgun (WGS) entry which is preliminary data.</text>
</comment>
<dbReference type="InterPro" id="IPR021337">
    <property type="entry name" value="DUF2951"/>
</dbReference>
<proteinExistence type="predicted"/>
<keyword evidence="2" id="KW-1133">Transmembrane helix</keyword>
<dbReference type="EMBL" id="RQTF01000008">
    <property type="protein sequence ID" value="RZI08791.1"/>
    <property type="molecule type" value="Genomic_DNA"/>
</dbReference>
<evidence type="ECO:0000313" key="3">
    <source>
        <dbReference type="EMBL" id="MRM25611.1"/>
    </source>
</evidence>
<evidence type="ECO:0000313" key="5">
    <source>
        <dbReference type="Proteomes" id="UP000294017"/>
    </source>
</evidence>
<accession>A0A6A8FE11</accession>
<feature type="transmembrane region" description="Helical" evidence="2">
    <location>
        <begin position="77"/>
        <end position="99"/>
    </location>
</feature>
<evidence type="ECO:0000256" key="1">
    <source>
        <dbReference type="SAM" id="Coils"/>
    </source>
</evidence>
<feature type="coiled-coil region" evidence="1">
    <location>
        <begin position="37"/>
        <end position="67"/>
    </location>
</feature>
<reference evidence="3" key="2">
    <citation type="submission" date="2019-11" db="EMBL/GenBank/DDBJ databases">
        <title>Whole genome sequence profiling of antibiotic resistant Staphylococcus aureus isolates from livestock and farm attendants in Ghana.</title>
        <authorList>
            <person name="Egyir B."/>
            <person name="Hadjirin N.F."/>
            <person name="Gupta S."/>
            <person name="Owusu F."/>
            <person name="Agbodzi B."/>
            <person name="Adogla-Bessa T."/>
            <person name="Addo K."/>
            <person name="Stegger M."/>
            <person name="Larsen A.R."/>
            <person name="Holmes M.A."/>
        </authorList>
    </citation>
    <scope>NUCLEOTIDE SEQUENCE</scope>
    <source>
        <strain evidence="3">GHA/LAMRSA/2016/19</strain>
    </source>
</reference>
<evidence type="ECO:0000256" key="2">
    <source>
        <dbReference type="SAM" id="Phobius"/>
    </source>
</evidence>